<dbReference type="VEuPathDB" id="FungiDB:BO80DRAFT_475049"/>
<dbReference type="InterPro" id="IPR012337">
    <property type="entry name" value="RNaseH-like_sf"/>
</dbReference>
<dbReference type="STRING" id="1448316.A0A395HDL2"/>
<evidence type="ECO:0000313" key="10">
    <source>
        <dbReference type="EMBL" id="RAL05932.1"/>
    </source>
</evidence>
<dbReference type="Gene3D" id="3.30.420.10">
    <property type="entry name" value="Ribonuclease H-like superfamily/Ribonuclease H"/>
    <property type="match status" value="1"/>
</dbReference>
<evidence type="ECO:0000256" key="6">
    <source>
        <dbReference type="ARBA" id="ARBA00022759"/>
    </source>
</evidence>
<keyword evidence="11" id="KW-1185">Reference proteome</keyword>
<keyword evidence="6" id="KW-0255">Endonuclease</keyword>
<evidence type="ECO:0000256" key="4">
    <source>
        <dbReference type="ARBA" id="ARBA00022722"/>
    </source>
</evidence>
<name>A0A395HDL2_9EURO</name>
<dbReference type="GO" id="GO:0004523">
    <property type="term" value="F:RNA-DNA hybrid ribonuclease activity"/>
    <property type="evidence" value="ECO:0007669"/>
    <property type="project" value="UniProtKB-EC"/>
</dbReference>
<dbReference type="PANTHER" id="PTHR10642">
    <property type="entry name" value="RIBONUCLEASE H1"/>
    <property type="match status" value="1"/>
</dbReference>
<evidence type="ECO:0000259" key="9">
    <source>
        <dbReference type="PROSITE" id="PS50879"/>
    </source>
</evidence>
<dbReference type="PANTHER" id="PTHR10642:SF26">
    <property type="entry name" value="RIBONUCLEASE H1"/>
    <property type="match status" value="1"/>
</dbReference>
<feature type="region of interest" description="Disordered" evidence="8">
    <location>
        <begin position="190"/>
        <end position="215"/>
    </location>
</feature>
<evidence type="ECO:0000256" key="2">
    <source>
        <dbReference type="ARBA" id="ARBA00005300"/>
    </source>
</evidence>
<dbReference type="RefSeq" id="XP_025580259.1">
    <property type="nucleotide sequence ID" value="XM_025723197.1"/>
</dbReference>
<keyword evidence="4" id="KW-0540">Nuclease</keyword>
<evidence type="ECO:0000256" key="3">
    <source>
        <dbReference type="ARBA" id="ARBA00012180"/>
    </source>
</evidence>
<organism evidence="10 11">
    <name type="scientific">Aspergillus ibericus CBS 121593</name>
    <dbReference type="NCBI Taxonomy" id="1448316"/>
    <lineage>
        <taxon>Eukaryota</taxon>
        <taxon>Fungi</taxon>
        <taxon>Dikarya</taxon>
        <taxon>Ascomycota</taxon>
        <taxon>Pezizomycotina</taxon>
        <taxon>Eurotiomycetes</taxon>
        <taxon>Eurotiomycetidae</taxon>
        <taxon>Eurotiales</taxon>
        <taxon>Aspergillaceae</taxon>
        <taxon>Aspergillus</taxon>
        <taxon>Aspergillus subgen. Circumdati</taxon>
    </lineage>
</organism>
<protein>
    <recommendedName>
        <fullName evidence="3">ribonuclease H</fullName>
        <ecNumber evidence="3">3.1.26.4</ecNumber>
    </recommendedName>
</protein>
<gene>
    <name evidence="10" type="ORF">BO80DRAFT_475049</name>
</gene>
<sequence length="334" mass="36706">MIGNARDSPIRLANGQLLCGAHGFVTCAKCCVDYTFVQELDGEYSSHMLKQRDTIPGNDDQSCELSDVSGLCSSGVDTSDESTIIDSSSEEAAASPSVAPTGILIAVDDDPKPRFPALPKRFFPPEPVVSPRVLFRPRLVFHKDHPGIQRFIGIHDTSQYLVYAGGACLENGKGKLKAGWSFVFKPPAPDRPTSGRVSSRLEATGPTGKARRPSSHRAELRAVIAALSYLHEDGDLFKSIVVATDSTYVVHSATRLLQTWMSNGWINLTGRPVQNKDLWQTLLQIVDGWAKKGREVYLWRIPRKWNRDADECARAAVTSIPVPVDFEDLSNGNW</sequence>
<proteinExistence type="inferred from homology"/>
<dbReference type="OrthoDB" id="407198at2759"/>
<dbReference type="GO" id="GO:0046872">
    <property type="term" value="F:metal ion binding"/>
    <property type="evidence" value="ECO:0007669"/>
    <property type="project" value="UniProtKB-KW"/>
</dbReference>
<dbReference type="SUPFAM" id="SSF53098">
    <property type="entry name" value="Ribonuclease H-like"/>
    <property type="match status" value="1"/>
</dbReference>
<reference evidence="10 11" key="1">
    <citation type="submission" date="2018-02" db="EMBL/GenBank/DDBJ databases">
        <title>The genomes of Aspergillus section Nigri reveals drivers in fungal speciation.</title>
        <authorList>
            <consortium name="DOE Joint Genome Institute"/>
            <person name="Vesth T.C."/>
            <person name="Nybo J."/>
            <person name="Theobald S."/>
            <person name="Brandl J."/>
            <person name="Frisvad J.C."/>
            <person name="Nielsen K.F."/>
            <person name="Lyhne E.K."/>
            <person name="Kogle M.E."/>
            <person name="Kuo A."/>
            <person name="Riley R."/>
            <person name="Clum A."/>
            <person name="Nolan M."/>
            <person name="Lipzen A."/>
            <person name="Salamov A."/>
            <person name="Henrissat B."/>
            <person name="Wiebenga A."/>
            <person name="De vries R.P."/>
            <person name="Grigoriev I.V."/>
            <person name="Mortensen U.H."/>
            <person name="Andersen M.R."/>
            <person name="Baker S.E."/>
        </authorList>
    </citation>
    <scope>NUCLEOTIDE SEQUENCE [LARGE SCALE GENOMIC DNA]</scope>
    <source>
        <strain evidence="10 11">CBS 121593</strain>
    </source>
</reference>
<evidence type="ECO:0000256" key="5">
    <source>
        <dbReference type="ARBA" id="ARBA00022723"/>
    </source>
</evidence>
<dbReference type="InterPro" id="IPR050092">
    <property type="entry name" value="RNase_H"/>
</dbReference>
<dbReference type="Proteomes" id="UP000249402">
    <property type="component" value="Unassembled WGS sequence"/>
</dbReference>
<keyword evidence="7" id="KW-0378">Hydrolase</keyword>
<dbReference type="InterPro" id="IPR002156">
    <property type="entry name" value="RNaseH_domain"/>
</dbReference>
<dbReference type="InterPro" id="IPR036397">
    <property type="entry name" value="RNaseH_sf"/>
</dbReference>
<evidence type="ECO:0000256" key="8">
    <source>
        <dbReference type="SAM" id="MobiDB-lite"/>
    </source>
</evidence>
<evidence type="ECO:0000256" key="7">
    <source>
        <dbReference type="ARBA" id="ARBA00022801"/>
    </source>
</evidence>
<dbReference type="EC" id="3.1.26.4" evidence="3"/>
<comment type="catalytic activity">
    <reaction evidence="1">
        <text>Endonucleolytic cleavage to 5'-phosphomonoester.</text>
        <dbReference type="EC" id="3.1.26.4"/>
    </reaction>
</comment>
<feature type="domain" description="RNase H type-1" evidence="9">
    <location>
        <begin position="156"/>
        <end position="321"/>
    </location>
</feature>
<dbReference type="CDD" id="cd13934">
    <property type="entry name" value="RNase_H_Dikarya_like"/>
    <property type="match status" value="1"/>
</dbReference>
<comment type="similarity">
    <text evidence="2">Belongs to the RNase H family.</text>
</comment>
<dbReference type="GO" id="GO:0003676">
    <property type="term" value="F:nucleic acid binding"/>
    <property type="evidence" value="ECO:0007669"/>
    <property type="project" value="InterPro"/>
</dbReference>
<dbReference type="GO" id="GO:0043137">
    <property type="term" value="P:DNA replication, removal of RNA primer"/>
    <property type="evidence" value="ECO:0007669"/>
    <property type="project" value="TreeGrafter"/>
</dbReference>
<dbReference type="EMBL" id="KZ824420">
    <property type="protein sequence ID" value="RAL05932.1"/>
    <property type="molecule type" value="Genomic_DNA"/>
</dbReference>
<dbReference type="Pfam" id="PF00075">
    <property type="entry name" value="RNase_H"/>
    <property type="match status" value="1"/>
</dbReference>
<keyword evidence="5" id="KW-0479">Metal-binding</keyword>
<dbReference type="PROSITE" id="PS50879">
    <property type="entry name" value="RNASE_H_1"/>
    <property type="match status" value="1"/>
</dbReference>
<evidence type="ECO:0000313" key="11">
    <source>
        <dbReference type="Proteomes" id="UP000249402"/>
    </source>
</evidence>
<dbReference type="AlphaFoldDB" id="A0A395HDL2"/>
<evidence type="ECO:0000256" key="1">
    <source>
        <dbReference type="ARBA" id="ARBA00000077"/>
    </source>
</evidence>
<dbReference type="GeneID" id="37228062"/>
<accession>A0A395HDL2</accession>